<evidence type="ECO:0000313" key="3">
    <source>
        <dbReference type="EMBL" id="KPP96341.1"/>
    </source>
</evidence>
<gene>
    <name evidence="2" type="ORF">Ga0058931_0750</name>
    <name evidence="3" type="ORF">HLUCCA05_14805</name>
</gene>
<dbReference type="SUPFAM" id="SSF48403">
    <property type="entry name" value="Ankyrin repeat"/>
    <property type="match status" value="1"/>
</dbReference>
<evidence type="ECO:0000313" key="4">
    <source>
        <dbReference type="Proteomes" id="UP000050413"/>
    </source>
</evidence>
<dbReference type="InterPro" id="IPR036770">
    <property type="entry name" value="Ankyrin_rpt-contain_sf"/>
</dbReference>
<evidence type="ECO:0000256" key="1">
    <source>
        <dbReference type="SAM" id="SignalP"/>
    </source>
</evidence>
<protein>
    <submittedName>
        <fullName evidence="3">Uncharacterized protein</fullName>
    </submittedName>
</protein>
<keyword evidence="1" id="KW-0732">Signal</keyword>
<proteinExistence type="predicted"/>
<keyword evidence="5" id="KW-1185">Reference proteome</keyword>
<evidence type="ECO:0000313" key="2">
    <source>
        <dbReference type="EMBL" id="CUX80045.1"/>
    </source>
</evidence>
<reference evidence="2 5" key="2">
    <citation type="submission" date="2016-01" db="EMBL/GenBank/DDBJ databases">
        <authorList>
            <person name="Varghese N."/>
        </authorList>
    </citation>
    <scope>NUCLEOTIDE SEQUENCE [LARGE SCALE GENOMIC DNA]</scope>
    <source>
        <strain evidence="2 5">HL-91</strain>
    </source>
</reference>
<feature type="chain" id="PRO_5010255912" evidence="1">
    <location>
        <begin position="24"/>
        <end position="159"/>
    </location>
</feature>
<evidence type="ECO:0000313" key="5">
    <source>
        <dbReference type="Proteomes" id="UP000182045"/>
    </source>
</evidence>
<accession>A0A0P8ANI6</accession>
<name>A0A0P8ANI6_9RHOB</name>
<dbReference type="Proteomes" id="UP000050413">
    <property type="component" value="Unassembled WGS sequence"/>
</dbReference>
<dbReference type="Gene3D" id="1.25.40.20">
    <property type="entry name" value="Ankyrin repeat-containing domain"/>
    <property type="match status" value="1"/>
</dbReference>
<comment type="caution">
    <text evidence="3">The sequence shown here is derived from an EMBL/GenBank/DDBJ whole genome shotgun (WGS) entry which is preliminary data.</text>
</comment>
<feature type="signal peptide" evidence="1">
    <location>
        <begin position="1"/>
        <end position="23"/>
    </location>
</feature>
<sequence>MRGNRAIMYAMLLALKMFLPSVAIPQTHIDITAKGRDGLPGIFWLIKERDEAAVGAWLDAGGDIEAWGYHRATPVLAAAIVDNWPMVLYLIERGARMDVADGRGFTLPYRASSTRMDPDGIFGPPLNAVRAHLAQAGLLSRIYEPAQVRAMDAEGDWPP</sequence>
<dbReference type="EMBL" id="FBYC01000004">
    <property type="protein sequence ID" value="CUX80045.1"/>
    <property type="molecule type" value="Genomic_DNA"/>
</dbReference>
<dbReference type="AlphaFoldDB" id="A0A0P8ANI6"/>
<dbReference type="Proteomes" id="UP000182045">
    <property type="component" value="Unassembled WGS sequence"/>
</dbReference>
<dbReference type="STRING" id="1666912.Ga0058931_0750"/>
<organism evidence="3 4">
    <name type="scientific">Roseibaca calidilacus</name>
    <dbReference type="NCBI Taxonomy" id="1666912"/>
    <lineage>
        <taxon>Bacteria</taxon>
        <taxon>Pseudomonadati</taxon>
        <taxon>Pseudomonadota</taxon>
        <taxon>Alphaproteobacteria</taxon>
        <taxon>Rhodobacterales</taxon>
        <taxon>Paracoccaceae</taxon>
        <taxon>Roseinatronobacter</taxon>
    </lineage>
</organism>
<reference evidence="3 4" key="1">
    <citation type="submission" date="2015-09" db="EMBL/GenBank/DDBJ databases">
        <title>Identification and resolution of microdiversity through metagenomic sequencing of parallel consortia.</title>
        <authorList>
            <person name="Nelson W.C."/>
            <person name="Romine M.F."/>
            <person name="Lindemann S.R."/>
        </authorList>
    </citation>
    <scope>NUCLEOTIDE SEQUENCE [LARGE SCALE GENOMIC DNA]</scope>
    <source>
        <strain evidence="3">HL-91</strain>
    </source>
</reference>
<dbReference type="EMBL" id="LJSG01000001">
    <property type="protein sequence ID" value="KPP96341.1"/>
    <property type="molecule type" value="Genomic_DNA"/>
</dbReference>